<proteinExistence type="predicted"/>
<reference evidence="1" key="1">
    <citation type="submission" date="2022-02" db="EMBL/GenBank/DDBJ databases">
        <title>Plant Genome Project.</title>
        <authorList>
            <person name="Zhang R.-G."/>
        </authorList>
    </citation>
    <scope>NUCLEOTIDE SEQUENCE</scope>
    <source>
        <strain evidence="1">AT1</strain>
    </source>
</reference>
<name>A0ACC0MAV3_RHOML</name>
<evidence type="ECO:0000313" key="2">
    <source>
        <dbReference type="Proteomes" id="UP001062846"/>
    </source>
</evidence>
<dbReference type="Proteomes" id="UP001062846">
    <property type="component" value="Chromosome 9"/>
</dbReference>
<keyword evidence="2" id="KW-1185">Reference proteome</keyword>
<comment type="caution">
    <text evidence="1">The sequence shown here is derived from an EMBL/GenBank/DDBJ whole genome shotgun (WGS) entry which is preliminary data.</text>
</comment>
<organism evidence="1 2">
    <name type="scientific">Rhododendron molle</name>
    <name type="common">Chinese azalea</name>
    <name type="synonym">Azalea mollis</name>
    <dbReference type="NCBI Taxonomy" id="49168"/>
    <lineage>
        <taxon>Eukaryota</taxon>
        <taxon>Viridiplantae</taxon>
        <taxon>Streptophyta</taxon>
        <taxon>Embryophyta</taxon>
        <taxon>Tracheophyta</taxon>
        <taxon>Spermatophyta</taxon>
        <taxon>Magnoliopsida</taxon>
        <taxon>eudicotyledons</taxon>
        <taxon>Gunneridae</taxon>
        <taxon>Pentapetalae</taxon>
        <taxon>asterids</taxon>
        <taxon>Ericales</taxon>
        <taxon>Ericaceae</taxon>
        <taxon>Ericoideae</taxon>
        <taxon>Rhodoreae</taxon>
        <taxon>Rhododendron</taxon>
    </lineage>
</organism>
<gene>
    <name evidence="1" type="ORF">RHMOL_Rhmol09G0065000</name>
</gene>
<dbReference type="EMBL" id="CM046396">
    <property type="protein sequence ID" value="KAI8537975.1"/>
    <property type="molecule type" value="Genomic_DNA"/>
</dbReference>
<accession>A0ACC0MAV3</accession>
<evidence type="ECO:0000313" key="1">
    <source>
        <dbReference type="EMBL" id="KAI8537975.1"/>
    </source>
</evidence>
<sequence>MDNFSVLPEGCISQILSMASPRDACRSSAISPLFKAAADSDGVWEKFLPSDYRQIISRSVSPVVFPTKKHLYLSLCDSPLLLDGGKLQCPSKSHLLTDKYKAERESRKKCYTLPARELKIVCKDRPRFWRWTSLPDSRFSEVARCLLVSWLDIWGRIDTAMLSANTTYAAYLIFKIVDHNGSRWLRVKSSVRFVKELEDGYPDDLSCTVYLTLGTVRSLPREQNGRLPQMRRDGWMEIELGEFYNDEGNEGEVEMRLREVRGSDKIGDIWKGKLIVEGIEVRPKDICL</sequence>
<protein>
    <submittedName>
        <fullName evidence="1">Uncharacterized protein</fullName>
    </submittedName>
</protein>